<proteinExistence type="predicted"/>
<dbReference type="PATRIC" id="fig|1255043.3.peg.345"/>
<dbReference type="STRING" id="1255043.TVNIR_0345"/>
<reference evidence="4" key="1">
    <citation type="submission" date="2015-12" db="EMBL/GenBank/DDBJ databases">
        <authorList>
            <person name="Tikhonova T.V."/>
            <person name="Pavlov A.R."/>
            <person name="Beletsky A.V."/>
            <person name="Mardanov A.V."/>
            <person name="Sorokin D.Y."/>
            <person name="Ravin N.V."/>
            <person name="Popov V.O."/>
        </authorList>
    </citation>
    <scope>NUCLEOTIDE SEQUENCE</scope>
    <source>
        <strain evidence="4">DSM 14787</strain>
    </source>
</reference>
<dbReference type="InterPro" id="IPR007461">
    <property type="entry name" value="Ysc84_actin-binding"/>
</dbReference>
<name>L0DSR2_THIND</name>
<gene>
    <name evidence="4" type="ordered locus">TVNIR_0345</name>
</gene>
<dbReference type="EMBL" id="CP003989">
    <property type="protein sequence ID" value="AGA32053.1"/>
    <property type="molecule type" value="Genomic_DNA"/>
</dbReference>
<dbReference type="CDD" id="cd11524">
    <property type="entry name" value="SYLF"/>
    <property type="match status" value="1"/>
</dbReference>
<protein>
    <recommendedName>
        <fullName evidence="3">Ysc84 actin-binding domain-containing protein</fullName>
    </recommendedName>
</protein>
<dbReference type="OrthoDB" id="9782434at2"/>
<dbReference type="GO" id="GO:0035091">
    <property type="term" value="F:phosphatidylinositol binding"/>
    <property type="evidence" value="ECO:0007669"/>
    <property type="project" value="TreeGrafter"/>
</dbReference>
<keyword evidence="5" id="KW-1185">Reference proteome</keyword>
<dbReference type="Proteomes" id="UP000010809">
    <property type="component" value="Chromosome"/>
</dbReference>
<evidence type="ECO:0000256" key="2">
    <source>
        <dbReference type="SAM" id="SignalP"/>
    </source>
</evidence>
<accession>L0DSR2</accession>
<evidence type="ECO:0000256" key="1">
    <source>
        <dbReference type="SAM" id="MobiDB-lite"/>
    </source>
</evidence>
<evidence type="ECO:0000313" key="5">
    <source>
        <dbReference type="Proteomes" id="UP000010809"/>
    </source>
</evidence>
<evidence type="ECO:0000259" key="3">
    <source>
        <dbReference type="Pfam" id="PF04366"/>
    </source>
</evidence>
<dbReference type="InterPro" id="IPR051702">
    <property type="entry name" value="SH3_domain_YSC84-like"/>
</dbReference>
<dbReference type="AlphaFoldDB" id="L0DSR2"/>
<organism evidence="4 5">
    <name type="scientific">Thioalkalivibrio nitratireducens (strain DSM 14787 / UNIQEM 213 / ALEN2)</name>
    <dbReference type="NCBI Taxonomy" id="1255043"/>
    <lineage>
        <taxon>Bacteria</taxon>
        <taxon>Pseudomonadati</taxon>
        <taxon>Pseudomonadota</taxon>
        <taxon>Gammaproteobacteria</taxon>
        <taxon>Chromatiales</taxon>
        <taxon>Ectothiorhodospiraceae</taxon>
        <taxon>Thioalkalivibrio</taxon>
    </lineage>
</organism>
<dbReference type="Pfam" id="PF04366">
    <property type="entry name" value="Ysc84"/>
    <property type="match status" value="1"/>
</dbReference>
<feature type="chain" id="PRO_5003940423" description="Ysc84 actin-binding domain-containing protein" evidence="2">
    <location>
        <begin position="22"/>
        <end position="271"/>
    </location>
</feature>
<dbReference type="RefSeq" id="WP_015257208.1">
    <property type="nucleotide sequence ID" value="NC_019902.2"/>
</dbReference>
<dbReference type="KEGG" id="tni:TVNIR_0345"/>
<dbReference type="PANTHER" id="PTHR15629:SF2">
    <property type="entry name" value="SH3 DOMAIN-CONTAINING YSC84-LIKE PROTEIN 1"/>
    <property type="match status" value="1"/>
</dbReference>
<sequence length="271" mass="28791">MKVLTVVLMLFVWTWAATAQAQLTREVDPQQVIDDARETLHGITANPDYEALVADLEVARGVLIFPRVIRGGFFVGGSGGLGVFLAWDDDRGDYSPAAFYSLGAVSLGLQFGGEVAEVVMVAKTQRAVDSLFASAFRLGGDASVAAGPVGAGRRVTVTADFISYARSQGAFMGMSLEGSMLRIRDDFNESYYGERLRPVQIIEGRKVDAPGTQALRQDLLGFRRAGSAAPQPHPAPADEPAAATPAVPQEPAPVEPGSGGLTIEELQVERL</sequence>
<evidence type="ECO:0000313" key="4">
    <source>
        <dbReference type="EMBL" id="AGA32053.1"/>
    </source>
</evidence>
<dbReference type="HOGENOM" id="CLU_015320_4_2_6"/>
<feature type="signal peptide" evidence="2">
    <location>
        <begin position="1"/>
        <end position="21"/>
    </location>
</feature>
<keyword evidence="2" id="KW-0732">Signal</keyword>
<feature type="domain" description="Ysc84 actin-binding" evidence="3">
    <location>
        <begin position="104"/>
        <end position="217"/>
    </location>
</feature>
<feature type="compositionally biased region" description="Low complexity" evidence="1">
    <location>
        <begin position="238"/>
        <end position="247"/>
    </location>
</feature>
<dbReference type="PANTHER" id="PTHR15629">
    <property type="entry name" value="SH3YL1 PROTEIN"/>
    <property type="match status" value="1"/>
</dbReference>
<dbReference type="eggNOG" id="COG2930">
    <property type="taxonomic scope" value="Bacteria"/>
</dbReference>
<feature type="region of interest" description="Disordered" evidence="1">
    <location>
        <begin position="225"/>
        <end position="271"/>
    </location>
</feature>